<reference evidence="7 8" key="1">
    <citation type="journal article" date="2018" name="Nat. Ecol. Evol.">
        <title>Pezizomycetes genomes reveal the molecular basis of ectomycorrhizal truffle lifestyle.</title>
        <authorList>
            <person name="Murat C."/>
            <person name="Payen T."/>
            <person name="Noel B."/>
            <person name="Kuo A."/>
            <person name="Morin E."/>
            <person name="Chen J."/>
            <person name="Kohler A."/>
            <person name="Krizsan K."/>
            <person name="Balestrini R."/>
            <person name="Da Silva C."/>
            <person name="Montanini B."/>
            <person name="Hainaut M."/>
            <person name="Levati E."/>
            <person name="Barry K.W."/>
            <person name="Belfiori B."/>
            <person name="Cichocki N."/>
            <person name="Clum A."/>
            <person name="Dockter R.B."/>
            <person name="Fauchery L."/>
            <person name="Guy J."/>
            <person name="Iotti M."/>
            <person name="Le Tacon F."/>
            <person name="Lindquist E.A."/>
            <person name="Lipzen A."/>
            <person name="Malagnac F."/>
            <person name="Mello A."/>
            <person name="Molinier V."/>
            <person name="Miyauchi S."/>
            <person name="Poulain J."/>
            <person name="Riccioni C."/>
            <person name="Rubini A."/>
            <person name="Sitrit Y."/>
            <person name="Splivallo R."/>
            <person name="Traeger S."/>
            <person name="Wang M."/>
            <person name="Zifcakova L."/>
            <person name="Wipf D."/>
            <person name="Zambonelli A."/>
            <person name="Paolocci F."/>
            <person name="Nowrousian M."/>
            <person name="Ottonello S."/>
            <person name="Baldrian P."/>
            <person name="Spatafora J.W."/>
            <person name="Henrissat B."/>
            <person name="Nagy L.G."/>
            <person name="Aury J.M."/>
            <person name="Wincker P."/>
            <person name="Grigoriev I.V."/>
            <person name="Bonfante P."/>
            <person name="Martin F.M."/>
        </authorList>
    </citation>
    <scope>NUCLEOTIDE SEQUENCE [LARGE SCALE GENOMIC DNA]</scope>
    <source>
        <strain evidence="7 8">120613-1</strain>
    </source>
</reference>
<dbReference type="GO" id="GO:0003825">
    <property type="term" value="F:alpha,alpha-trehalose-phosphate synthase (UDP-forming) activity"/>
    <property type="evidence" value="ECO:0007669"/>
    <property type="project" value="TreeGrafter"/>
</dbReference>
<dbReference type="Pfam" id="PF00982">
    <property type="entry name" value="Glyco_transf_20"/>
    <property type="match status" value="1"/>
</dbReference>
<dbReference type="InterPro" id="IPR001830">
    <property type="entry name" value="Glyco_trans_20"/>
</dbReference>
<dbReference type="NCBIfam" id="TIGR00685">
    <property type="entry name" value="T6PP"/>
    <property type="match status" value="1"/>
</dbReference>
<dbReference type="SUPFAM" id="SSF56784">
    <property type="entry name" value="HAD-like"/>
    <property type="match status" value="1"/>
</dbReference>
<keyword evidence="5" id="KW-0597">Phosphoprotein</keyword>
<dbReference type="GO" id="GO:0030234">
    <property type="term" value="F:enzyme regulator activity"/>
    <property type="evidence" value="ECO:0007669"/>
    <property type="project" value="UniProtKB-ARBA"/>
</dbReference>
<evidence type="ECO:0000313" key="8">
    <source>
        <dbReference type="Proteomes" id="UP000276215"/>
    </source>
</evidence>
<dbReference type="Pfam" id="PF02358">
    <property type="entry name" value="Trehalose_PPase"/>
    <property type="match status" value="1"/>
</dbReference>
<evidence type="ECO:0000256" key="4">
    <source>
        <dbReference type="ARBA" id="ARBA00022490"/>
    </source>
</evidence>
<dbReference type="EMBL" id="ML120479">
    <property type="protein sequence ID" value="RPA92187.1"/>
    <property type="molecule type" value="Genomic_DNA"/>
</dbReference>
<dbReference type="Gene3D" id="3.40.50.2000">
    <property type="entry name" value="Glycogen Phosphorylase B"/>
    <property type="match status" value="2"/>
</dbReference>
<feature type="region of interest" description="Disordered" evidence="6">
    <location>
        <begin position="16"/>
        <end position="51"/>
    </location>
</feature>
<feature type="compositionally biased region" description="Basic and acidic residues" evidence="6">
    <location>
        <begin position="35"/>
        <end position="45"/>
    </location>
</feature>
<gene>
    <name evidence="7" type="ORF">L873DRAFT_1794450</name>
</gene>
<organism evidence="7 8">
    <name type="scientific">Choiromyces venosus 120613-1</name>
    <dbReference type="NCBI Taxonomy" id="1336337"/>
    <lineage>
        <taxon>Eukaryota</taxon>
        <taxon>Fungi</taxon>
        <taxon>Dikarya</taxon>
        <taxon>Ascomycota</taxon>
        <taxon>Pezizomycotina</taxon>
        <taxon>Pezizomycetes</taxon>
        <taxon>Pezizales</taxon>
        <taxon>Tuberaceae</taxon>
        <taxon>Choiromyces</taxon>
    </lineage>
</organism>
<dbReference type="InterPro" id="IPR023214">
    <property type="entry name" value="HAD_sf"/>
</dbReference>
<evidence type="ECO:0000256" key="3">
    <source>
        <dbReference type="ARBA" id="ARBA00006330"/>
    </source>
</evidence>
<dbReference type="GO" id="GO:0005992">
    <property type="term" value="P:trehalose biosynthetic process"/>
    <property type="evidence" value="ECO:0007669"/>
    <property type="project" value="InterPro"/>
</dbReference>
<dbReference type="STRING" id="1336337.A0A3N4J4M5"/>
<evidence type="ECO:0000256" key="2">
    <source>
        <dbReference type="ARBA" id="ARBA00005409"/>
    </source>
</evidence>
<dbReference type="Gene3D" id="3.30.70.1020">
    <property type="entry name" value="Trehalose-6-phosphate phosphatase related protein, domain 2"/>
    <property type="match status" value="1"/>
</dbReference>
<dbReference type="OrthoDB" id="755951at2759"/>
<dbReference type="InterPro" id="IPR003337">
    <property type="entry name" value="Trehalose_PPase"/>
</dbReference>
<keyword evidence="8" id="KW-1185">Reference proteome</keyword>
<comment type="similarity">
    <text evidence="3">In the C-terminal section; belongs to the trehalose phosphatase family.</text>
</comment>
<feature type="region of interest" description="Disordered" evidence="6">
    <location>
        <begin position="87"/>
        <end position="106"/>
    </location>
</feature>
<dbReference type="GO" id="GO:0005829">
    <property type="term" value="C:cytosol"/>
    <property type="evidence" value="ECO:0007669"/>
    <property type="project" value="TreeGrafter"/>
</dbReference>
<feature type="region of interest" description="Disordered" evidence="6">
    <location>
        <begin position="118"/>
        <end position="147"/>
    </location>
</feature>
<dbReference type="Proteomes" id="UP000276215">
    <property type="component" value="Unassembled WGS sequence"/>
</dbReference>
<dbReference type="FunFam" id="3.40.50.2000:FF:000036">
    <property type="entry name" value="Alpha,alpha-trehalose-phosphate synthase subunit Tps2"/>
    <property type="match status" value="1"/>
</dbReference>
<evidence type="ECO:0000256" key="5">
    <source>
        <dbReference type="ARBA" id="ARBA00022553"/>
    </source>
</evidence>
<comment type="subcellular location">
    <subcellularLocation>
        <location evidence="1">Cytoplasm</location>
    </subcellularLocation>
</comment>
<evidence type="ECO:0000313" key="7">
    <source>
        <dbReference type="EMBL" id="RPA92187.1"/>
    </source>
</evidence>
<dbReference type="GO" id="GO:0004805">
    <property type="term" value="F:trehalose-phosphatase activity"/>
    <property type="evidence" value="ECO:0007669"/>
    <property type="project" value="TreeGrafter"/>
</dbReference>
<dbReference type="CDD" id="cd03788">
    <property type="entry name" value="GT20_TPS"/>
    <property type="match status" value="1"/>
</dbReference>
<dbReference type="GO" id="GO:0005946">
    <property type="term" value="C:alpha,alpha-trehalose-phosphate synthase complex (UDP-forming)"/>
    <property type="evidence" value="ECO:0007669"/>
    <property type="project" value="TreeGrafter"/>
</dbReference>
<proteinExistence type="inferred from homology"/>
<dbReference type="NCBIfam" id="TIGR01484">
    <property type="entry name" value="HAD-SF-IIB"/>
    <property type="match status" value="1"/>
</dbReference>
<dbReference type="SUPFAM" id="SSF53756">
    <property type="entry name" value="UDP-Glycosyltransferase/glycogen phosphorylase"/>
    <property type="match status" value="1"/>
</dbReference>
<accession>A0A3N4J4M5</accession>
<dbReference type="PANTHER" id="PTHR10788:SF15">
    <property type="entry name" value="TREHALOSE SYNTHASE COMPLEX REGULATORY SUBUNIT TPS3-RELATED"/>
    <property type="match status" value="1"/>
</dbReference>
<protein>
    <submittedName>
        <fullName evidence="7">Uncharacterized protein</fullName>
    </submittedName>
</protein>
<dbReference type="AlphaFoldDB" id="A0A3N4J4M5"/>
<dbReference type="InterPro" id="IPR006379">
    <property type="entry name" value="HAD-SF_hydro_IIB"/>
</dbReference>
<evidence type="ECO:0000256" key="6">
    <source>
        <dbReference type="SAM" id="MobiDB-lite"/>
    </source>
</evidence>
<dbReference type="Gene3D" id="3.40.50.1000">
    <property type="entry name" value="HAD superfamily/HAD-like"/>
    <property type="match status" value="1"/>
</dbReference>
<dbReference type="FunFam" id="3.30.70.1020:FF:000001">
    <property type="entry name" value="Alpha,alpha-trehalose-phosphate synthase [UDP-forming] 1"/>
    <property type="match status" value="1"/>
</dbReference>
<name>A0A3N4J4M5_9PEZI</name>
<dbReference type="FunFam" id="3.40.50.2000:FF:000099">
    <property type="entry name" value="Alpha,alpha-trehalose phosphate synthase subunit, putative"/>
    <property type="match status" value="1"/>
</dbReference>
<evidence type="ECO:0000256" key="1">
    <source>
        <dbReference type="ARBA" id="ARBA00004496"/>
    </source>
</evidence>
<comment type="similarity">
    <text evidence="2">In the N-terminal section; belongs to the glycosyltransferase 20 family.</text>
</comment>
<keyword evidence="4" id="KW-0963">Cytoplasm</keyword>
<dbReference type="InterPro" id="IPR036412">
    <property type="entry name" value="HAD-like_sf"/>
</dbReference>
<dbReference type="PANTHER" id="PTHR10788">
    <property type="entry name" value="TREHALOSE-6-PHOSPHATE SYNTHASE"/>
    <property type="match status" value="1"/>
</dbReference>
<sequence>MTTFVASLHLPYTVHFDNGTETPQHKSPFGSPTAFRERTNSDSRKSPPPRMKLVANLNNRTEIVHTPFETPAPVPNLLQTLGRSLSSISASEPTPPLTPTAAGSPTGEELFFHLSASENAPLGSPSEPVFPRKPHQPKPRTGTPPPGSIECIIASNGQSLEDSYFPLPVIYKREKRRSSASERSSFTDKSWRIEKTDQGNGGLKNAVEAAVSSGVLEDKTWVGVLGFPTDGLEESVKVAVEGRLREDYDSLVAFPKDKDFDGHYNHFCKEVLWPVFHYQIPDHPKSKAFLDHSWKYFEAVNRCVADVIIKDYKRGDTVWVHDYHLLLVPKMVREALGPEAKIGFFLHVAFPSSEIFRCLAHRQQLLEGMLGASLIGFQTEEYTRHFLQTCSRLLCVEAKNDGLELDDRFVNVISLPIGINPVQLEEKRKEEKVQEWLDALKTRYAGKKLFVARDKLDGVRGVRQKMLAFELFLKKHPEWVGKVILIQVALTTTSIVELQSTVIDIVTRINRAYSTLDYQPVVYLHQDISYYQYLALLAIADALVVTSLRDGMNLTSHEFVYCQDEKHAPLILSEFTGSASVFDGAEISVNPWDHSKCADALYQALTMPEEEKSERWEKLHKTVMHHNAAYWCQTFMNELDRSWEEQQRRGSTMIPRLSIKALVEAYEKSEKRVFFLDYEGTLASWGSPTSIILTSPQRTLDVLHDLLLDERNVVYVMSSRTPEELERLFHRVPGIGLIAESGCFIRMCQNDRWMRLADNQLPWQQSVKEIMDYYRERTPGTFTEERNCSYIWHYSGAEDQTLAARQAGECCNHVNDSCESYNVHAVPNGGAVLVESMNWTKTTAAQKVMALEASQDEPKTDFLMVVGDGRDDEPVFAWANELGRNKTIKNVTTVKVGTKNSQANTTITGVAGKFNCKRLLSHVSVLNGWLTIFRDIGVLTALHKLAATIPDF</sequence>